<dbReference type="Pfam" id="PF13560">
    <property type="entry name" value="HTH_31"/>
    <property type="match status" value="1"/>
</dbReference>
<reference evidence="3 4" key="1">
    <citation type="journal article" date="2010" name="Cell Res.">
        <title>Complete genome sequence of the rifamycin SV-producing Amycolatopsis mediterranei U32 revealed its genetic characteristics in phylogeny and metabolism.</title>
        <authorList>
            <person name="Zhao W."/>
            <person name="Zhong Y."/>
            <person name="Yuan H."/>
            <person name="Wang J."/>
            <person name="Zheng H."/>
            <person name="Wang Y."/>
            <person name="Cen X."/>
            <person name="Xu F."/>
            <person name="Bai J."/>
            <person name="Han X."/>
            <person name="Lu G."/>
            <person name="Zhu Y."/>
            <person name="Shao Z."/>
            <person name="Yan H."/>
            <person name="Li C."/>
            <person name="Peng N."/>
            <person name="Zhang Z."/>
            <person name="Zhang Y."/>
            <person name="Lin W."/>
            <person name="Fan Y."/>
            <person name="Qin Z."/>
            <person name="Hu Y."/>
            <person name="Zhu B."/>
            <person name="Wang S."/>
            <person name="Ding X."/>
            <person name="Zhao G.P."/>
        </authorList>
    </citation>
    <scope>NUCLEOTIDE SEQUENCE [LARGE SCALE GENOMIC DNA]</scope>
    <source>
        <strain evidence="4">U-32</strain>
    </source>
</reference>
<proteinExistence type="predicted"/>
<evidence type="ECO:0000256" key="2">
    <source>
        <dbReference type="SAM" id="Phobius"/>
    </source>
</evidence>
<dbReference type="Proteomes" id="UP000000328">
    <property type="component" value="Chromosome"/>
</dbReference>
<name>A0A0H3CZZ9_AMYMU</name>
<keyword evidence="2" id="KW-0812">Transmembrane</keyword>
<accession>A0A0H3CZZ9</accession>
<gene>
    <name evidence="3" type="ordered locus">AMED_1703</name>
</gene>
<evidence type="ECO:0000256" key="1">
    <source>
        <dbReference type="SAM" id="MobiDB-lite"/>
    </source>
</evidence>
<protein>
    <submittedName>
        <fullName evidence="3">Uncharacterized protein</fullName>
    </submittedName>
</protein>
<dbReference type="GeneID" id="92869494"/>
<dbReference type="AlphaFoldDB" id="A0A0H3CZZ9"/>
<evidence type="ECO:0000313" key="4">
    <source>
        <dbReference type="Proteomes" id="UP000000328"/>
    </source>
</evidence>
<dbReference type="PATRIC" id="fig|749927.5.peg.1755"/>
<dbReference type="EMBL" id="CP002000">
    <property type="protein sequence ID" value="ADJ43514.1"/>
    <property type="molecule type" value="Genomic_DNA"/>
</dbReference>
<dbReference type="RefSeq" id="WP_013223599.1">
    <property type="nucleotide sequence ID" value="NC_014318.1"/>
</dbReference>
<feature type="region of interest" description="Disordered" evidence="1">
    <location>
        <begin position="196"/>
        <end position="226"/>
    </location>
</feature>
<keyword evidence="2" id="KW-1133">Transmembrane helix</keyword>
<dbReference type="HOGENOM" id="CLU_917139_0_0_11"/>
<sequence>MNDPDPTTPPTVAATTSLRDLLLHYWDQAGRPDARRMAAETNLAPGLFTSFLTSTGFPGLDETDAMARAVAPRAWHDVLIRRWHDTNAQRRSATPLPLPRHPGPTTAVGAALVATTHREFAEALTRLKEQRQLTYEQIAKNSDHFVSKSAAQRFASSGRNDKQDFVDAFLRACGVDDIDLDLWLTAWRRVNQTTGSPRAKAAGLGVPGGEAGPTAPAPRGPVPEHAHQPVAQHRLVGLLAATALAGSAAAATQLCRPAVAQRWLLFIGLSSAGAVLLILLSELADRRHAARCPRPGCATAPPP</sequence>
<feature type="transmembrane region" description="Helical" evidence="2">
    <location>
        <begin position="263"/>
        <end position="284"/>
    </location>
</feature>
<keyword evidence="2" id="KW-0472">Membrane</keyword>
<dbReference type="KEGG" id="amd:AMED_1703"/>
<dbReference type="OrthoDB" id="3406160at2"/>
<organism evidence="3 4">
    <name type="scientific">Amycolatopsis mediterranei (strain U-32)</name>
    <dbReference type="NCBI Taxonomy" id="749927"/>
    <lineage>
        <taxon>Bacteria</taxon>
        <taxon>Bacillati</taxon>
        <taxon>Actinomycetota</taxon>
        <taxon>Actinomycetes</taxon>
        <taxon>Pseudonocardiales</taxon>
        <taxon>Pseudonocardiaceae</taxon>
        <taxon>Amycolatopsis</taxon>
    </lineage>
</organism>
<evidence type="ECO:0000313" key="3">
    <source>
        <dbReference type="EMBL" id="ADJ43514.1"/>
    </source>
</evidence>